<reference evidence="1 2" key="1">
    <citation type="submission" date="2020-07" db="EMBL/GenBank/DDBJ databases">
        <title>Sequencing the genomes of 1000 actinobacteria strains.</title>
        <authorList>
            <person name="Klenk H.-P."/>
        </authorList>
    </citation>
    <scope>NUCLEOTIDE SEQUENCE [LARGE SCALE GENOMIC DNA]</scope>
    <source>
        <strain evidence="1 2">DSM 44749</strain>
    </source>
</reference>
<accession>A0A852W558</accession>
<gene>
    <name evidence="1" type="ORF">HDA37_004388</name>
</gene>
<dbReference type="EMBL" id="JACCCZ010000001">
    <property type="protein sequence ID" value="NYG04103.1"/>
    <property type="molecule type" value="Genomic_DNA"/>
</dbReference>
<keyword evidence="2" id="KW-1185">Reference proteome</keyword>
<sequence>MTTIDQRAGTPALVVTTAGPMPIVVPARGGAPAPSAS</sequence>
<protein>
    <submittedName>
        <fullName evidence="1">Uncharacterized protein</fullName>
    </submittedName>
</protein>
<evidence type="ECO:0000313" key="2">
    <source>
        <dbReference type="Proteomes" id="UP000549695"/>
    </source>
</evidence>
<comment type="caution">
    <text evidence="1">The sequence shown here is derived from an EMBL/GenBank/DDBJ whole genome shotgun (WGS) entry which is preliminary data.</text>
</comment>
<dbReference type="AlphaFoldDB" id="A0A852W558"/>
<dbReference type="Proteomes" id="UP000549695">
    <property type="component" value="Unassembled WGS sequence"/>
</dbReference>
<proteinExistence type="predicted"/>
<organism evidence="1 2">
    <name type="scientific">Pseudonocardia alni</name>
    <name type="common">Amycolata alni</name>
    <dbReference type="NCBI Taxonomy" id="33907"/>
    <lineage>
        <taxon>Bacteria</taxon>
        <taxon>Bacillati</taxon>
        <taxon>Actinomycetota</taxon>
        <taxon>Actinomycetes</taxon>
        <taxon>Pseudonocardiales</taxon>
        <taxon>Pseudonocardiaceae</taxon>
        <taxon>Pseudonocardia</taxon>
    </lineage>
</organism>
<evidence type="ECO:0000313" key="1">
    <source>
        <dbReference type="EMBL" id="NYG04103.1"/>
    </source>
</evidence>
<name>A0A852W558_PSEA5</name>